<evidence type="ECO:0000256" key="3">
    <source>
        <dbReference type="ARBA" id="ARBA00022833"/>
    </source>
</evidence>
<dbReference type="OrthoDB" id="20839at2759"/>
<keyword evidence="3" id="KW-0862">Zinc</keyword>
<dbReference type="Pfam" id="PF13832">
    <property type="entry name" value="zf-HC5HC2H_2"/>
    <property type="match status" value="1"/>
</dbReference>
<dbReference type="GO" id="GO:0005634">
    <property type="term" value="C:nucleus"/>
    <property type="evidence" value="ECO:0007669"/>
    <property type="project" value="TreeGrafter"/>
</dbReference>
<evidence type="ECO:0000256" key="2">
    <source>
        <dbReference type="ARBA" id="ARBA00022771"/>
    </source>
</evidence>
<dbReference type="InterPro" id="IPR019786">
    <property type="entry name" value="Zinc_finger_PHD-type_CS"/>
</dbReference>
<dbReference type="Proteomes" id="UP000596742">
    <property type="component" value="Unassembled WGS sequence"/>
</dbReference>
<dbReference type="SMART" id="SM00249">
    <property type="entry name" value="PHD"/>
    <property type="match status" value="2"/>
</dbReference>
<evidence type="ECO:0000256" key="4">
    <source>
        <dbReference type="PROSITE-ProRule" id="PRU00146"/>
    </source>
</evidence>
<reference evidence="9" key="1">
    <citation type="submission" date="2018-11" db="EMBL/GenBank/DDBJ databases">
        <authorList>
            <person name="Alioto T."/>
            <person name="Alioto T."/>
        </authorList>
    </citation>
    <scope>NUCLEOTIDE SEQUENCE</scope>
</reference>
<feature type="region of interest" description="Disordered" evidence="6">
    <location>
        <begin position="217"/>
        <end position="242"/>
    </location>
</feature>
<feature type="coiled-coil region" evidence="5">
    <location>
        <begin position="567"/>
        <end position="620"/>
    </location>
</feature>
<dbReference type="GO" id="GO:0006357">
    <property type="term" value="P:regulation of transcription by RNA polymerase II"/>
    <property type="evidence" value="ECO:0007669"/>
    <property type="project" value="TreeGrafter"/>
</dbReference>
<dbReference type="InterPro" id="IPR019787">
    <property type="entry name" value="Znf_PHD-finger"/>
</dbReference>
<keyword evidence="2 4" id="KW-0863">Zinc-finger</keyword>
<dbReference type="GO" id="GO:0042393">
    <property type="term" value="F:histone binding"/>
    <property type="evidence" value="ECO:0007669"/>
    <property type="project" value="TreeGrafter"/>
</dbReference>
<feature type="compositionally biased region" description="Basic and acidic residues" evidence="6">
    <location>
        <begin position="217"/>
        <end position="233"/>
    </location>
</feature>
<evidence type="ECO:0000259" key="8">
    <source>
        <dbReference type="PROSITE" id="PS51805"/>
    </source>
</evidence>
<keyword evidence="10" id="KW-1185">Reference proteome</keyword>
<feature type="domain" description="PHD-type" evidence="7">
    <location>
        <begin position="308"/>
        <end position="358"/>
    </location>
</feature>
<dbReference type="Gene3D" id="2.60.120.40">
    <property type="match status" value="1"/>
</dbReference>
<accession>A0A8B6D770</accession>
<proteinExistence type="predicted"/>
<dbReference type="PROSITE" id="PS50016">
    <property type="entry name" value="ZF_PHD_2"/>
    <property type="match status" value="1"/>
</dbReference>
<gene>
    <name evidence="9" type="ORF">MGAL_10B060320</name>
</gene>
<dbReference type="SUPFAM" id="SSF57903">
    <property type="entry name" value="FYVE/PHD zinc finger"/>
    <property type="match status" value="1"/>
</dbReference>
<dbReference type="PROSITE" id="PS01359">
    <property type="entry name" value="ZF_PHD_1"/>
    <property type="match status" value="1"/>
</dbReference>
<dbReference type="GO" id="GO:0008270">
    <property type="term" value="F:zinc ion binding"/>
    <property type="evidence" value="ECO:0007669"/>
    <property type="project" value="UniProtKB-KW"/>
</dbReference>
<dbReference type="CDD" id="cd15492">
    <property type="entry name" value="PHD_BRPF_JADE_like"/>
    <property type="match status" value="1"/>
</dbReference>
<dbReference type="Pfam" id="PF13831">
    <property type="entry name" value="PHD_2"/>
    <property type="match status" value="1"/>
</dbReference>
<evidence type="ECO:0000313" key="9">
    <source>
        <dbReference type="EMBL" id="VDI16225.1"/>
    </source>
</evidence>
<feature type="domain" description="PHD-type" evidence="8">
    <location>
        <begin position="360"/>
        <end position="474"/>
    </location>
</feature>
<evidence type="ECO:0000313" key="10">
    <source>
        <dbReference type="Proteomes" id="UP000596742"/>
    </source>
</evidence>
<dbReference type="InterPro" id="IPR013083">
    <property type="entry name" value="Znf_RING/FYVE/PHD"/>
</dbReference>
<protein>
    <submittedName>
        <fullName evidence="9">Protein Jade-1</fullName>
    </submittedName>
</protein>
<dbReference type="EMBL" id="UYJE01003060">
    <property type="protein sequence ID" value="VDI16225.1"/>
    <property type="molecule type" value="Genomic_DNA"/>
</dbReference>
<comment type="caution">
    <text evidence="9">The sequence shown here is derived from an EMBL/GenBank/DDBJ whole genome shotgun (WGS) entry which is preliminary data.</text>
</comment>
<name>A0A8B6D770_MYTGA</name>
<evidence type="ECO:0000256" key="6">
    <source>
        <dbReference type="SAM" id="MobiDB-lite"/>
    </source>
</evidence>
<keyword evidence="5" id="KW-0175">Coiled coil</keyword>
<organism evidence="9 10">
    <name type="scientific">Mytilus galloprovincialis</name>
    <name type="common">Mediterranean mussel</name>
    <dbReference type="NCBI Taxonomy" id="29158"/>
    <lineage>
        <taxon>Eukaryota</taxon>
        <taxon>Metazoa</taxon>
        <taxon>Spiralia</taxon>
        <taxon>Lophotrochozoa</taxon>
        <taxon>Mollusca</taxon>
        <taxon>Bivalvia</taxon>
        <taxon>Autobranchia</taxon>
        <taxon>Pteriomorphia</taxon>
        <taxon>Mytilida</taxon>
        <taxon>Mytiloidea</taxon>
        <taxon>Mytilidae</taxon>
        <taxon>Mytilinae</taxon>
        <taxon>Mytilus</taxon>
    </lineage>
</organism>
<dbReference type="InterPro" id="IPR050701">
    <property type="entry name" value="Histone_Mod_Regulator"/>
</dbReference>
<dbReference type="PANTHER" id="PTHR13793">
    <property type="entry name" value="PHD FINGER PROTEINS"/>
    <property type="match status" value="1"/>
</dbReference>
<keyword evidence="1" id="KW-0479">Metal-binding</keyword>
<evidence type="ECO:0000259" key="7">
    <source>
        <dbReference type="PROSITE" id="PS50016"/>
    </source>
</evidence>
<dbReference type="InterPro" id="IPR011011">
    <property type="entry name" value="Znf_FYVE_PHD"/>
</dbReference>
<sequence length="836" mass="93236">MSSVEEKKFLKLLKFSEEIAAMVVRSFIKSNILINFEKSFKKFLDLYKHSIFHLWSNSTKCCKCSGVLRTDGRGLQEEQLKKLYILGTDTTNGHSIVNGNTVEQYCICDVKVNDQCSLDKLDTTLIHTLMTHCVSLSPSEETWITTVKDIVNNLNDAKSLSSFDKGTLDKWWTMLEGSVLGLASKVPPTFFEESVKTSIDLLKNEIEISNEEAKRVNMKADDKKSRSIRKQQEKTCPNKSPNQLDVVDEEHNENVQQVKGEYYKMEEGEEHLIEELQRKRARFDVDEDEIIRGPECQEGRDVKEVDENAPCSVCKDISPEENNEMICCDGCELYVHQACYGVESIPDGGWVCKTCEAGVKPKCALCPQSGGAMKITSDGLQWAHVNCAWWIPGVKFGNPKEMEPIVGIEKIPESRWSLICSICHVKDGACIQCSVKSCTTSFHVTCAYASGLRMDDSCAEDKPDPVFQVQNKTTNLKVVCYSTTPKYAGVITDKHYIAVIDLLMEERQARHLLEHVVTSLQQTVQSLEQKDISKHAKDISALQLQVNGLVATCSLSQNNFGVLEGKFKDLEMNYTLLKDENKKLSQDVATLKQTQSVVSMEHLKQQVQATSNKVNQLKYNNMVRNQDIIAISNITRQNQLDVKTLGHKLTQQITSIESEFREKSQNDTVVHKELTNALDLKIANLETNQTFLGIQVAAISQKTYPVALTAWNAGGDVSIGSEIKFNEVKTSTGIRNLSAIHSTGTFTAEEDGVYMIAVTVNSGTNDSGFEIHKNNITLSQVYIQGKVGDNDQSGTSVVSTELRMGDLISVLASAGDRKQGIVHVDKGWSTLSIIKI</sequence>
<dbReference type="AlphaFoldDB" id="A0A8B6D770"/>
<evidence type="ECO:0000256" key="5">
    <source>
        <dbReference type="SAM" id="Coils"/>
    </source>
</evidence>
<dbReference type="Gene3D" id="3.30.40.10">
    <property type="entry name" value="Zinc/RING finger domain, C3HC4 (zinc finger)"/>
    <property type="match status" value="2"/>
</dbReference>
<dbReference type="InterPro" id="IPR008983">
    <property type="entry name" value="Tumour_necrosis_fac-like_dom"/>
</dbReference>
<dbReference type="SUPFAM" id="SSF49842">
    <property type="entry name" value="TNF-like"/>
    <property type="match status" value="1"/>
</dbReference>
<evidence type="ECO:0000256" key="1">
    <source>
        <dbReference type="ARBA" id="ARBA00022723"/>
    </source>
</evidence>
<dbReference type="PANTHER" id="PTHR13793:SF164">
    <property type="entry name" value="ALHAMBRA, ISOFORM P"/>
    <property type="match status" value="1"/>
</dbReference>
<dbReference type="PROSITE" id="PS51805">
    <property type="entry name" value="EPHD"/>
    <property type="match status" value="1"/>
</dbReference>
<dbReference type="InterPro" id="IPR034732">
    <property type="entry name" value="EPHD"/>
</dbReference>
<dbReference type="GO" id="GO:0031491">
    <property type="term" value="F:nucleosome binding"/>
    <property type="evidence" value="ECO:0007669"/>
    <property type="project" value="TreeGrafter"/>
</dbReference>
<dbReference type="InterPro" id="IPR001965">
    <property type="entry name" value="Znf_PHD"/>
</dbReference>